<dbReference type="SMART" id="SM00382">
    <property type="entry name" value="AAA"/>
    <property type="match status" value="1"/>
</dbReference>
<evidence type="ECO:0000256" key="2">
    <source>
        <dbReference type="ARBA" id="ARBA00022741"/>
    </source>
</evidence>
<evidence type="ECO:0000256" key="1">
    <source>
        <dbReference type="ARBA" id="ARBA00022448"/>
    </source>
</evidence>
<comment type="caution">
    <text evidence="5">The sequence shown here is derived from an EMBL/GenBank/DDBJ whole genome shotgun (WGS) entry which is preliminary data.</text>
</comment>
<dbReference type="InterPro" id="IPR003439">
    <property type="entry name" value="ABC_transporter-like_ATP-bd"/>
</dbReference>
<evidence type="ECO:0000313" key="6">
    <source>
        <dbReference type="Proteomes" id="UP001596435"/>
    </source>
</evidence>
<proteinExistence type="predicted"/>
<dbReference type="PANTHER" id="PTHR42939:SF1">
    <property type="entry name" value="ABC TRANSPORTER ATP-BINDING PROTEIN ALBC-RELATED"/>
    <property type="match status" value="1"/>
</dbReference>
<sequence length="280" mass="29019">MRLTGVGRRYGRGGPWILRGVGLAVAPGEVVRIEGRNGSGKSTLLRIAAGVERPTEGAAALPARRAYVPERFPPALPFDVRGYLRSLGRVHGLDAAEAARRAAHWMERFGIADRTGTPLGRLSKGTCQKVAVAQALLAEADLLVLDEAWTGLDGAARAELDDAVAERAAAGGRVLFVDHDPERLAGQVTAGYAVHAGALRPGDPPGRPGGPTVRIEVEGPVPPADLLPGRPVRTAGPGGVTVLEVSAVSSDALLRRLLAGGRTVHVRSVAVADALAGEAR</sequence>
<dbReference type="SUPFAM" id="SSF52540">
    <property type="entry name" value="P-loop containing nucleoside triphosphate hydrolases"/>
    <property type="match status" value="1"/>
</dbReference>
<organism evidence="5 6">
    <name type="scientific">Kitasatospora paranensis</name>
    <dbReference type="NCBI Taxonomy" id="258053"/>
    <lineage>
        <taxon>Bacteria</taxon>
        <taxon>Bacillati</taxon>
        <taxon>Actinomycetota</taxon>
        <taxon>Actinomycetes</taxon>
        <taxon>Kitasatosporales</taxon>
        <taxon>Streptomycetaceae</taxon>
        <taxon>Kitasatospora</taxon>
    </lineage>
</organism>
<keyword evidence="6" id="KW-1185">Reference proteome</keyword>
<reference evidence="6" key="1">
    <citation type="journal article" date="2019" name="Int. J. Syst. Evol. Microbiol.">
        <title>The Global Catalogue of Microorganisms (GCM) 10K type strain sequencing project: providing services to taxonomists for standard genome sequencing and annotation.</title>
        <authorList>
            <consortium name="The Broad Institute Genomics Platform"/>
            <consortium name="The Broad Institute Genome Sequencing Center for Infectious Disease"/>
            <person name="Wu L."/>
            <person name="Ma J."/>
        </authorList>
    </citation>
    <scope>NUCLEOTIDE SEQUENCE [LARGE SCALE GENOMIC DNA]</scope>
    <source>
        <strain evidence="6">CGMCC 1.12859</strain>
    </source>
</reference>
<dbReference type="GO" id="GO:0005524">
    <property type="term" value="F:ATP binding"/>
    <property type="evidence" value="ECO:0007669"/>
    <property type="project" value="UniProtKB-KW"/>
</dbReference>
<accession>A0ABW2FXE3</accession>
<evidence type="ECO:0000256" key="3">
    <source>
        <dbReference type="ARBA" id="ARBA00022840"/>
    </source>
</evidence>
<dbReference type="InterPro" id="IPR051782">
    <property type="entry name" value="ABC_Transporter_VariousFunc"/>
</dbReference>
<dbReference type="RefSeq" id="WP_380231664.1">
    <property type="nucleotide sequence ID" value="NZ_JBHSVH010000002.1"/>
</dbReference>
<dbReference type="PANTHER" id="PTHR42939">
    <property type="entry name" value="ABC TRANSPORTER ATP-BINDING PROTEIN ALBC-RELATED"/>
    <property type="match status" value="1"/>
</dbReference>
<dbReference type="Pfam" id="PF00005">
    <property type="entry name" value="ABC_tran"/>
    <property type="match status" value="1"/>
</dbReference>
<protein>
    <submittedName>
        <fullName evidence="5">ATP-binding cassette domain-containing protein</fullName>
    </submittedName>
</protein>
<gene>
    <name evidence="5" type="ORF">ACFQMG_20510</name>
</gene>
<dbReference type="InterPro" id="IPR003593">
    <property type="entry name" value="AAA+_ATPase"/>
</dbReference>
<keyword evidence="2" id="KW-0547">Nucleotide-binding</keyword>
<name>A0ABW2FXE3_9ACTN</name>
<evidence type="ECO:0000259" key="4">
    <source>
        <dbReference type="PROSITE" id="PS50893"/>
    </source>
</evidence>
<keyword evidence="1" id="KW-0813">Transport</keyword>
<evidence type="ECO:0000313" key="5">
    <source>
        <dbReference type="EMBL" id="MFC7181938.1"/>
    </source>
</evidence>
<dbReference type="PROSITE" id="PS50893">
    <property type="entry name" value="ABC_TRANSPORTER_2"/>
    <property type="match status" value="1"/>
</dbReference>
<keyword evidence="3 5" id="KW-0067">ATP-binding</keyword>
<dbReference type="Proteomes" id="UP001596435">
    <property type="component" value="Unassembled WGS sequence"/>
</dbReference>
<feature type="domain" description="ABC transporter" evidence="4">
    <location>
        <begin position="1"/>
        <end position="221"/>
    </location>
</feature>
<dbReference type="EMBL" id="JBHTAJ010000038">
    <property type="protein sequence ID" value="MFC7181938.1"/>
    <property type="molecule type" value="Genomic_DNA"/>
</dbReference>
<dbReference type="InterPro" id="IPR027417">
    <property type="entry name" value="P-loop_NTPase"/>
</dbReference>
<dbReference type="Gene3D" id="3.40.50.300">
    <property type="entry name" value="P-loop containing nucleotide triphosphate hydrolases"/>
    <property type="match status" value="1"/>
</dbReference>